<dbReference type="InterPro" id="IPR022192">
    <property type="entry name" value="SUV3_C"/>
</dbReference>
<dbReference type="EMBL" id="JAVHJL010000007">
    <property type="protein sequence ID" value="KAK6499778.1"/>
    <property type="molecule type" value="Genomic_DNA"/>
</dbReference>
<organism evidence="12 13">
    <name type="scientific">Arthrobotrys musiformis</name>
    <dbReference type="NCBI Taxonomy" id="47236"/>
    <lineage>
        <taxon>Eukaryota</taxon>
        <taxon>Fungi</taxon>
        <taxon>Dikarya</taxon>
        <taxon>Ascomycota</taxon>
        <taxon>Pezizomycotina</taxon>
        <taxon>Orbiliomycetes</taxon>
        <taxon>Orbiliales</taxon>
        <taxon>Orbiliaceae</taxon>
        <taxon>Arthrobotrys</taxon>
    </lineage>
</organism>
<proteinExistence type="predicted"/>
<dbReference type="SUPFAM" id="SSF52540">
    <property type="entry name" value="P-loop containing nucleoside triphosphate hydrolases"/>
    <property type="match status" value="1"/>
</dbReference>
<keyword evidence="6" id="KW-0067">ATP-binding</keyword>
<gene>
    <name evidence="12" type="primary">SUV3</name>
    <name evidence="12" type="ORF">TWF481_010136</name>
</gene>
<evidence type="ECO:0000256" key="3">
    <source>
        <dbReference type="ARBA" id="ARBA00022741"/>
    </source>
</evidence>
<dbReference type="AlphaFoldDB" id="A0AAV9W298"/>
<keyword evidence="7" id="KW-0809">Transit peptide</keyword>
<evidence type="ECO:0000256" key="9">
    <source>
        <dbReference type="ARBA" id="ARBA00047984"/>
    </source>
</evidence>
<name>A0AAV9W298_9PEZI</name>
<evidence type="ECO:0000256" key="2">
    <source>
        <dbReference type="ARBA" id="ARBA00012552"/>
    </source>
</evidence>
<comment type="catalytic activity">
    <reaction evidence="9">
        <text>ATP + H2O = ADP + phosphate + H(+)</text>
        <dbReference type="Rhea" id="RHEA:13065"/>
        <dbReference type="ChEBI" id="CHEBI:15377"/>
        <dbReference type="ChEBI" id="CHEBI:15378"/>
        <dbReference type="ChEBI" id="CHEBI:30616"/>
        <dbReference type="ChEBI" id="CHEBI:43474"/>
        <dbReference type="ChEBI" id="CHEBI:456216"/>
        <dbReference type="EC" id="3.6.4.13"/>
    </reaction>
</comment>
<keyword evidence="13" id="KW-1185">Reference proteome</keyword>
<dbReference type="InterPro" id="IPR044774">
    <property type="entry name" value="Suv3_DEXQc"/>
</dbReference>
<evidence type="ECO:0000313" key="13">
    <source>
        <dbReference type="Proteomes" id="UP001370758"/>
    </source>
</evidence>
<feature type="region of interest" description="Disordered" evidence="10">
    <location>
        <begin position="494"/>
        <end position="525"/>
    </location>
</feature>
<dbReference type="FunFam" id="3.40.50.300:FF:000269">
    <property type="entry name" value="ATP-dependent RNA helicase SUPV3L1, mitochondrial"/>
    <property type="match status" value="1"/>
</dbReference>
<dbReference type="PROSITE" id="PS51194">
    <property type="entry name" value="HELICASE_CTER"/>
    <property type="match status" value="1"/>
</dbReference>
<evidence type="ECO:0000313" key="12">
    <source>
        <dbReference type="EMBL" id="KAK6499778.1"/>
    </source>
</evidence>
<evidence type="ECO:0000256" key="1">
    <source>
        <dbReference type="ARBA" id="ARBA00004173"/>
    </source>
</evidence>
<dbReference type="SMART" id="SM00490">
    <property type="entry name" value="HELICc"/>
    <property type="match status" value="1"/>
</dbReference>
<dbReference type="Gene3D" id="3.40.50.300">
    <property type="entry name" value="P-loop containing nucleotide triphosphate hydrolases"/>
    <property type="match status" value="2"/>
</dbReference>
<evidence type="ECO:0000256" key="10">
    <source>
        <dbReference type="SAM" id="MobiDB-lite"/>
    </source>
</evidence>
<comment type="caution">
    <text evidence="12">The sequence shown here is derived from an EMBL/GenBank/DDBJ whole genome shotgun (WGS) entry which is preliminary data.</text>
</comment>
<dbReference type="InterPro" id="IPR050699">
    <property type="entry name" value="RNA-DNA_Helicase"/>
</dbReference>
<dbReference type="CDD" id="cd17913">
    <property type="entry name" value="DEXQc_Suv3"/>
    <property type="match status" value="1"/>
</dbReference>
<evidence type="ECO:0000256" key="6">
    <source>
        <dbReference type="ARBA" id="ARBA00022840"/>
    </source>
</evidence>
<dbReference type="InterPro" id="IPR001650">
    <property type="entry name" value="Helicase_C-like"/>
</dbReference>
<dbReference type="Gene3D" id="1.20.58.1080">
    <property type="match status" value="1"/>
</dbReference>
<dbReference type="InterPro" id="IPR027417">
    <property type="entry name" value="P-loop_NTPase"/>
</dbReference>
<dbReference type="Pfam" id="PF12513">
    <property type="entry name" value="SUV3_C"/>
    <property type="match status" value="1"/>
</dbReference>
<accession>A0AAV9W298</accession>
<dbReference type="GO" id="GO:0016787">
    <property type="term" value="F:hydrolase activity"/>
    <property type="evidence" value="ECO:0007669"/>
    <property type="project" value="UniProtKB-KW"/>
</dbReference>
<keyword evidence="3" id="KW-0547">Nucleotide-binding</keyword>
<evidence type="ECO:0000256" key="4">
    <source>
        <dbReference type="ARBA" id="ARBA00022801"/>
    </source>
</evidence>
<evidence type="ECO:0000256" key="5">
    <source>
        <dbReference type="ARBA" id="ARBA00022806"/>
    </source>
</evidence>
<dbReference type="InterPro" id="IPR055206">
    <property type="entry name" value="DEXQc_SUV3"/>
</dbReference>
<keyword evidence="8" id="KW-0496">Mitochondrion</keyword>
<dbReference type="Proteomes" id="UP001370758">
    <property type="component" value="Unassembled WGS sequence"/>
</dbReference>
<dbReference type="Pfam" id="PF22527">
    <property type="entry name" value="DEXQc_Suv3"/>
    <property type="match status" value="1"/>
</dbReference>
<dbReference type="EC" id="3.6.4.13" evidence="2"/>
<dbReference type="GO" id="GO:0003724">
    <property type="term" value="F:RNA helicase activity"/>
    <property type="evidence" value="ECO:0007669"/>
    <property type="project" value="UniProtKB-EC"/>
</dbReference>
<feature type="region of interest" description="Disordered" evidence="10">
    <location>
        <begin position="799"/>
        <end position="819"/>
    </location>
</feature>
<evidence type="ECO:0000256" key="7">
    <source>
        <dbReference type="ARBA" id="ARBA00022946"/>
    </source>
</evidence>
<protein>
    <recommendedName>
        <fullName evidence="2">RNA helicase</fullName>
        <ecNumber evidence="2">3.6.4.13</ecNumber>
    </recommendedName>
</protein>
<evidence type="ECO:0000256" key="8">
    <source>
        <dbReference type="ARBA" id="ARBA00023128"/>
    </source>
</evidence>
<dbReference type="GO" id="GO:0005524">
    <property type="term" value="F:ATP binding"/>
    <property type="evidence" value="ECO:0007669"/>
    <property type="project" value="UniProtKB-KW"/>
</dbReference>
<dbReference type="PANTHER" id="PTHR12131:SF1">
    <property type="entry name" value="ATP-DEPENDENT RNA HELICASE SUPV3L1, MITOCHONDRIAL-RELATED"/>
    <property type="match status" value="1"/>
</dbReference>
<dbReference type="Pfam" id="PF00271">
    <property type="entry name" value="Helicase_C"/>
    <property type="match status" value="1"/>
</dbReference>
<feature type="domain" description="Helicase C-terminal" evidence="11">
    <location>
        <begin position="383"/>
        <end position="531"/>
    </location>
</feature>
<comment type="subcellular location">
    <subcellularLocation>
        <location evidence="1">Mitochondrion</location>
    </subcellularLocation>
</comment>
<dbReference type="GO" id="GO:0000965">
    <property type="term" value="P:mitochondrial RNA 3'-end processing"/>
    <property type="evidence" value="ECO:0007669"/>
    <property type="project" value="TreeGrafter"/>
</dbReference>
<keyword evidence="5 12" id="KW-0347">Helicase</keyword>
<sequence length="835" mass="93245">MRRAASGLANPSRPPVCLFCRISQPTRRHFSSTPSRLRVKPKGSISTKFTTGARTDGRHFDIRPPGSELGPVPHFLKPNAWRPVPAPVEEERPWSIGLLKERLGMVFKRNPDDPNMRIIWGEEATAMRKADPEKFKQLFREYVESIRMAVGLASPHPPGTSAQVLQAAKDIEQFKKMYSQGGISSLDVALMDTFIMQKYDTSNCISAQRNLADFSHPAEWYPKTRTMKRTWHLHVGPTNSGKTYNALKRLEEVSKGVYCGPLRLLAHEVYVRLNAKGIKCNLKTGEEVRMVGEDVKLWASTVEMASVETPMEVAVIDEIQMLADPERGWAWTQAVLGIMARELHLCGEERAVGIVEKLARLCGDELVIHRYQRLGKLEVMKESLNGDFTKIEKGDCVVGFARKDIHSLKKFIEHVTGLKCAIVYGALPAETRAAQAKYFNDPKNDYDVLVASDAIGLGLNLSIKRVIFSTMHKFNGKENVEIPIPLTRQIAGRAGRYRSASDDAKKTPALAPSPTVPPEGEKTETWDPTIDVGVAPSNIETPATPAPTGPPVDAKTGFTTTFVQRDLEILRRNMDTEPPAIEEAIVLPRNSVFENYCALFKAGTPFHEMLSKISSQASVGNLFKFTNVKLMIETAKLLEPTEVEKRDSDGTLSKLSDMEKIILSLAPVKLNVESCVKAFREFAKMIALGRRSTLLTISKKAVDIEALDISAEDPTFMIKRLEELHTVIMLYSWCSQRFRHVLSGDHITEKLKAATEEKIDTAMKELDASKKVLLRKSFREDARRGKSVDLNTIDRGSNVQKHPVFTAPPRLRDSDRVKRQLSGSRLLEHANATSS</sequence>
<dbReference type="GO" id="GO:0045025">
    <property type="term" value="C:mitochondrial degradosome"/>
    <property type="evidence" value="ECO:0007669"/>
    <property type="project" value="TreeGrafter"/>
</dbReference>
<keyword evidence="4" id="KW-0378">Hydrolase</keyword>
<evidence type="ECO:0000259" key="11">
    <source>
        <dbReference type="PROSITE" id="PS51194"/>
    </source>
</evidence>
<dbReference type="CDD" id="cd18805">
    <property type="entry name" value="SF2_C_suv3"/>
    <property type="match status" value="1"/>
</dbReference>
<dbReference type="PANTHER" id="PTHR12131">
    <property type="entry name" value="ATP-DEPENDENT RNA AND DNA HELICASE"/>
    <property type="match status" value="1"/>
</dbReference>
<reference evidence="12 13" key="1">
    <citation type="submission" date="2023-08" db="EMBL/GenBank/DDBJ databases">
        <authorList>
            <person name="Palmer J.M."/>
        </authorList>
    </citation>
    <scope>NUCLEOTIDE SEQUENCE [LARGE SCALE GENOMIC DNA]</scope>
    <source>
        <strain evidence="12 13">TWF481</strain>
    </source>
</reference>